<dbReference type="InterPro" id="IPR010987">
    <property type="entry name" value="Glutathione-S-Trfase_C-like"/>
</dbReference>
<sequence length="269" mass="29648">MSTTVADTTAAPAAALPKVTLHWLEQSRSQRILWLLQECKGIDLQIKTYKRGSDMLAPAELKSIHPLGKSPLVTVEVAGQTKPLVLAESAAISEYLTDNFAQHLAPAKYAAGQEPTVGLESESWTRYRFFMHYAEGSLMSLLMVKLFMDQIKNAPQPFFIKPITRTITGRVDDAYLTENYATHFSFLNEQLTTSPDNGAFLTGAQLTAADILLSYPLVAAKGDNMDFSKYPKLSAYIDSLANHPGFLASVKRIEELTGETFVASPRGRK</sequence>
<reference evidence="5" key="2">
    <citation type="submission" date="2020-04" db="EMBL/GenBank/DDBJ databases">
        <authorList>
            <consortium name="NCBI Genome Project"/>
        </authorList>
    </citation>
    <scope>NUCLEOTIDE SEQUENCE</scope>
    <source>
        <strain evidence="5">CBS 342.82</strain>
    </source>
</reference>
<protein>
    <recommendedName>
        <fullName evidence="6">Glutathione S-transferase</fullName>
    </recommendedName>
</protein>
<dbReference type="CDD" id="cd03046">
    <property type="entry name" value="GST_N_GTT1_like"/>
    <property type="match status" value="1"/>
</dbReference>
<dbReference type="RefSeq" id="XP_033457004.1">
    <property type="nucleotide sequence ID" value="XM_033605624.1"/>
</dbReference>
<evidence type="ECO:0000259" key="2">
    <source>
        <dbReference type="PROSITE" id="PS50404"/>
    </source>
</evidence>
<dbReference type="PROSITE" id="PS50404">
    <property type="entry name" value="GST_NTER"/>
    <property type="match status" value="1"/>
</dbReference>
<dbReference type="InterPro" id="IPR036282">
    <property type="entry name" value="Glutathione-S-Trfase_C_sf"/>
</dbReference>
<dbReference type="InterPro" id="IPR036249">
    <property type="entry name" value="Thioredoxin-like_sf"/>
</dbReference>
<dbReference type="InterPro" id="IPR004046">
    <property type="entry name" value="GST_C"/>
</dbReference>
<evidence type="ECO:0000313" key="4">
    <source>
        <dbReference type="Proteomes" id="UP000504637"/>
    </source>
</evidence>
<dbReference type="PANTHER" id="PTHR44051">
    <property type="entry name" value="GLUTATHIONE S-TRANSFERASE-RELATED"/>
    <property type="match status" value="1"/>
</dbReference>
<feature type="domain" description="GST C-terminal" evidence="3">
    <location>
        <begin position="137"/>
        <end position="266"/>
    </location>
</feature>
<evidence type="ECO:0000313" key="5">
    <source>
        <dbReference type="RefSeq" id="XP_033457004.1"/>
    </source>
</evidence>
<feature type="domain" description="GST N-terminal" evidence="2">
    <location>
        <begin position="17"/>
        <end position="104"/>
    </location>
</feature>
<gene>
    <name evidence="5" type="ORF">K489DRAFT_383522</name>
</gene>
<dbReference type="CDD" id="cd03189">
    <property type="entry name" value="GST_C_GTT1_like"/>
    <property type="match status" value="1"/>
</dbReference>
<accession>A0A6J3LWD3</accession>
<dbReference type="Gene3D" id="1.20.1050.10">
    <property type="match status" value="1"/>
</dbReference>
<dbReference type="OrthoDB" id="2098326at2759"/>
<dbReference type="SFLD" id="SFLDS00019">
    <property type="entry name" value="Glutathione_Transferase_(cytos"/>
    <property type="match status" value="1"/>
</dbReference>
<dbReference type="Pfam" id="PF02798">
    <property type="entry name" value="GST_N"/>
    <property type="match status" value="1"/>
</dbReference>
<dbReference type="GeneID" id="54363424"/>
<dbReference type="InterPro" id="IPR004045">
    <property type="entry name" value="Glutathione_S-Trfase_N"/>
</dbReference>
<evidence type="ECO:0008006" key="6">
    <source>
        <dbReference type="Google" id="ProtNLM"/>
    </source>
</evidence>
<dbReference type="InterPro" id="IPR040079">
    <property type="entry name" value="Glutathione_S-Trfase"/>
</dbReference>
<organism evidence="5">
    <name type="scientific">Dissoconium aciculare CBS 342.82</name>
    <dbReference type="NCBI Taxonomy" id="1314786"/>
    <lineage>
        <taxon>Eukaryota</taxon>
        <taxon>Fungi</taxon>
        <taxon>Dikarya</taxon>
        <taxon>Ascomycota</taxon>
        <taxon>Pezizomycotina</taxon>
        <taxon>Dothideomycetes</taxon>
        <taxon>Dothideomycetidae</taxon>
        <taxon>Mycosphaerellales</taxon>
        <taxon>Dissoconiaceae</taxon>
        <taxon>Dissoconium</taxon>
    </lineage>
</organism>
<keyword evidence="4" id="KW-1185">Reference proteome</keyword>
<dbReference type="AlphaFoldDB" id="A0A6J3LWD3"/>
<dbReference type="Proteomes" id="UP000504637">
    <property type="component" value="Unplaced"/>
</dbReference>
<name>A0A6J3LWD3_9PEZI</name>
<comment type="similarity">
    <text evidence="1">Belongs to the GST superfamily.</text>
</comment>
<dbReference type="Gene3D" id="3.40.30.10">
    <property type="entry name" value="Glutaredoxin"/>
    <property type="match status" value="1"/>
</dbReference>
<reference evidence="5" key="3">
    <citation type="submission" date="2025-08" db="UniProtKB">
        <authorList>
            <consortium name="RefSeq"/>
        </authorList>
    </citation>
    <scope>IDENTIFICATION</scope>
    <source>
        <strain evidence="5">CBS 342.82</strain>
    </source>
</reference>
<evidence type="ECO:0000259" key="3">
    <source>
        <dbReference type="PROSITE" id="PS50405"/>
    </source>
</evidence>
<dbReference type="PROSITE" id="PS50405">
    <property type="entry name" value="GST_CTER"/>
    <property type="match status" value="1"/>
</dbReference>
<evidence type="ECO:0000256" key="1">
    <source>
        <dbReference type="ARBA" id="ARBA00007409"/>
    </source>
</evidence>
<reference evidence="5" key="1">
    <citation type="submission" date="2020-01" db="EMBL/GenBank/DDBJ databases">
        <authorList>
            <consortium name="DOE Joint Genome Institute"/>
            <person name="Haridas S."/>
            <person name="Albert R."/>
            <person name="Binder M."/>
            <person name="Bloem J."/>
            <person name="Labutti K."/>
            <person name="Salamov A."/>
            <person name="Andreopoulos B."/>
            <person name="Baker S.E."/>
            <person name="Barry K."/>
            <person name="Bills G."/>
            <person name="Bluhm B.H."/>
            <person name="Cannon C."/>
            <person name="Castanera R."/>
            <person name="Culley D.E."/>
            <person name="Daum C."/>
            <person name="Ezra D."/>
            <person name="Gonzalez J.B."/>
            <person name="Henrissat B."/>
            <person name="Kuo A."/>
            <person name="Liang C."/>
            <person name="Lipzen A."/>
            <person name="Lutzoni F."/>
            <person name="Magnuson J."/>
            <person name="Mondo S."/>
            <person name="Nolan M."/>
            <person name="Ohm R."/>
            <person name="Pangilinan J."/>
            <person name="Park H.-J."/>
            <person name="Ramirez L."/>
            <person name="Alfaro M."/>
            <person name="Sun H."/>
            <person name="Tritt A."/>
            <person name="Yoshinaga Y."/>
            <person name="Zwiers L.-H."/>
            <person name="Turgeon B.G."/>
            <person name="Goodwin S.B."/>
            <person name="Spatafora J.W."/>
            <person name="Crous P.W."/>
            <person name="Grigoriev I.V."/>
        </authorList>
    </citation>
    <scope>NUCLEOTIDE SEQUENCE</scope>
    <source>
        <strain evidence="5">CBS 342.82</strain>
    </source>
</reference>
<dbReference type="SUPFAM" id="SSF47616">
    <property type="entry name" value="GST C-terminal domain-like"/>
    <property type="match status" value="1"/>
</dbReference>
<dbReference type="SUPFAM" id="SSF52833">
    <property type="entry name" value="Thioredoxin-like"/>
    <property type="match status" value="1"/>
</dbReference>
<dbReference type="SFLD" id="SFLDG00358">
    <property type="entry name" value="Main_(cytGST)"/>
    <property type="match status" value="1"/>
</dbReference>
<dbReference type="Pfam" id="PF14497">
    <property type="entry name" value="GST_C_3"/>
    <property type="match status" value="1"/>
</dbReference>
<dbReference type="PANTHER" id="PTHR44051:SF9">
    <property type="entry name" value="GLUTATHIONE S-TRANSFERASE 1"/>
    <property type="match status" value="1"/>
</dbReference>
<proteinExistence type="inferred from homology"/>